<dbReference type="Pfam" id="PF08534">
    <property type="entry name" value="Redoxin"/>
    <property type="match status" value="1"/>
</dbReference>
<evidence type="ECO:0000313" key="4">
    <source>
        <dbReference type="Proteomes" id="UP000295292"/>
    </source>
</evidence>
<dbReference type="Proteomes" id="UP000295292">
    <property type="component" value="Unassembled WGS sequence"/>
</dbReference>
<evidence type="ECO:0000256" key="1">
    <source>
        <dbReference type="SAM" id="SignalP"/>
    </source>
</evidence>
<dbReference type="InterPro" id="IPR013740">
    <property type="entry name" value="Redoxin"/>
</dbReference>
<feature type="chain" id="PRO_5020364891" evidence="1">
    <location>
        <begin position="21"/>
        <end position="434"/>
    </location>
</feature>
<dbReference type="Pfam" id="PF14559">
    <property type="entry name" value="TPR_19"/>
    <property type="match status" value="1"/>
</dbReference>
<dbReference type="AlphaFoldDB" id="A0A4R6WKH9"/>
<gene>
    <name evidence="3" type="ORF">CLV99_0654</name>
</gene>
<dbReference type="InterPro" id="IPR011990">
    <property type="entry name" value="TPR-like_helical_dom_sf"/>
</dbReference>
<organism evidence="3 4">
    <name type="scientific">Sphingobacterium yanglingense</name>
    <dbReference type="NCBI Taxonomy" id="1437280"/>
    <lineage>
        <taxon>Bacteria</taxon>
        <taxon>Pseudomonadati</taxon>
        <taxon>Bacteroidota</taxon>
        <taxon>Sphingobacteriia</taxon>
        <taxon>Sphingobacteriales</taxon>
        <taxon>Sphingobacteriaceae</taxon>
        <taxon>Sphingobacterium</taxon>
    </lineage>
</organism>
<dbReference type="EMBL" id="SNYV01000011">
    <property type="protein sequence ID" value="TDQ79222.1"/>
    <property type="molecule type" value="Genomic_DNA"/>
</dbReference>
<dbReference type="InterPro" id="IPR036249">
    <property type="entry name" value="Thioredoxin-like_sf"/>
</dbReference>
<dbReference type="SUPFAM" id="SSF48452">
    <property type="entry name" value="TPR-like"/>
    <property type="match status" value="1"/>
</dbReference>
<sequence length="434" mass="49146">MQTKKILLVLLTSWMTMLQAQNTVQKPTFGIGSEVDRYPEVTWLQGTPITSFDKEKTYIVECWATWCGPCLAAIPHLNELHRTYGKDIVIIGQSSMENDFKKVENFVESKGDDMAYRVAYAGGASSDFSRQWLIPGRINALPHTIVIQNNKVIWMPHPNELTTEVIEMLINRTFSLQHLEQARKQDRMTIVRGLIRSKDYEKALSVLDTLLSKDQDNREAISTMSTVLTQMGRYREAVELLEAKHAEALYSDISYRLYQTLEQGGDTIKLKALIEKDIDRGLQVPAAPILDVVSEGYKLYAREGNSDTLADFVHRITQRSTTPNPLLAILAISPYYPISDNNGVVTKALFKAADKFFGMSQMELYYLYKVAGMFWDNGHHTIACQIVEKSIAAGERDHLPQNRIAATATLLLQMQGGQFPSEEDIRELMEKAKQ</sequence>
<keyword evidence="1" id="KW-0732">Signal</keyword>
<reference evidence="3 4" key="1">
    <citation type="submission" date="2019-03" db="EMBL/GenBank/DDBJ databases">
        <title>Genomic Encyclopedia of Archaeal and Bacterial Type Strains, Phase II (KMG-II): from individual species to whole genera.</title>
        <authorList>
            <person name="Goeker M."/>
        </authorList>
    </citation>
    <scope>NUCLEOTIDE SEQUENCE [LARGE SCALE GENOMIC DNA]</scope>
    <source>
        <strain evidence="3 4">DSM 28353</strain>
    </source>
</reference>
<dbReference type="SUPFAM" id="SSF52833">
    <property type="entry name" value="Thioredoxin-like"/>
    <property type="match status" value="1"/>
</dbReference>
<keyword evidence="4" id="KW-1185">Reference proteome</keyword>
<dbReference type="PANTHER" id="PTHR42852:SF18">
    <property type="entry name" value="CHROMOSOME UNDETERMINED SCAFFOLD_47, WHOLE GENOME SHOTGUN SEQUENCE"/>
    <property type="match status" value="1"/>
</dbReference>
<dbReference type="Gene3D" id="3.40.30.10">
    <property type="entry name" value="Glutaredoxin"/>
    <property type="match status" value="1"/>
</dbReference>
<evidence type="ECO:0000313" key="3">
    <source>
        <dbReference type="EMBL" id="TDQ79222.1"/>
    </source>
</evidence>
<protein>
    <submittedName>
        <fullName evidence="3">Thiol-disulfide isomerase/thioredoxin</fullName>
    </submittedName>
</protein>
<feature type="signal peptide" evidence="1">
    <location>
        <begin position="1"/>
        <end position="20"/>
    </location>
</feature>
<dbReference type="CDD" id="cd02966">
    <property type="entry name" value="TlpA_like_family"/>
    <property type="match status" value="1"/>
</dbReference>
<dbReference type="PANTHER" id="PTHR42852">
    <property type="entry name" value="THIOL:DISULFIDE INTERCHANGE PROTEIN DSBE"/>
    <property type="match status" value="1"/>
</dbReference>
<dbReference type="PROSITE" id="PS51352">
    <property type="entry name" value="THIOREDOXIN_2"/>
    <property type="match status" value="1"/>
</dbReference>
<dbReference type="OrthoDB" id="9802923at2"/>
<keyword evidence="3" id="KW-0413">Isomerase</keyword>
<evidence type="ECO:0000259" key="2">
    <source>
        <dbReference type="PROSITE" id="PS51352"/>
    </source>
</evidence>
<name>A0A4R6WKH9_9SPHI</name>
<feature type="domain" description="Thioredoxin" evidence="2">
    <location>
        <begin position="29"/>
        <end position="175"/>
    </location>
</feature>
<dbReference type="InterPro" id="IPR050553">
    <property type="entry name" value="Thioredoxin_ResA/DsbE_sf"/>
</dbReference>
<proteinExistence type="predicted"/>
<dbReference type="RefSeq" id="WP_133583024.1">
    <property type="nucleotide sequence ID" value="NZ_SNYV01000011.1"/>
</dbReference>
<dbReference type="GO" id="GO:0016491">
    <property type="term" value="F:oxidoreductase activity"/>
    <property type="evidence" value="ECO:0007669"/>
    <property type="project" value="InterPro"/>
</dbReference>
<dbReference type="InterPro" id="IPR013766">
    <property type="entry name" value="Thioredoxin_domain"/>
</dbReference>
<dbReference type="Gene3D" id="1.25.40.10">
    <property type="entry name" value="Tetratricopeptide repeat domain"/>
    <property type="match status" value="1"/>
</dbReference>
<dbReference type="GO" id="GO:0016853">
    <property type="term" value="F:isomerase activity"/>
    <property type="evidence" value="ECO:0007669"/>
    <property type="project" value="UniProtKB-KW"/>
</dbReference>
<comment type="caution">
    <text evidence="3">The sequence shown here is derived from an EMBL/GenBank/DDBJ whole genome shotgun (WGS) entry which is preliminary data.</text>
</comment>
<accession>A0A4R6WKH9</accession>
<dbReference type="GO" id="GO:0006950">
    <property type="term" value="P:response to stress"/>
    <property type="evidence" value="ECO:0007669"/>
    <property type="project" value="UniProtKB-ARBA"/>
</dbReference>